<evidence type="ECO:0000313" key="6">
    <source>
        <dbReference type="Proteomes" id="UP000274841"/>
    </source>
</evidence>
<dbReference type="Gene3D" id="3.40.50.720">
    <property type="entry name" value="NAD(P)-binding Rossmann-like Domain"/>
    <property type="match status" value="1"/>
</dbReference>
<keyword evidence="2" id="KW-0119">Carbohydrate metabolism</keyword>
<dbReference type="PANTHER" id="PTHR43103">
    <property type="entry name" value="NUCLEOSIDE-DIPHOSPHATE-SUGAR EPIMERASE"/>
    <property type="match status" value="1"/>
</dbReference>
<dbReference type="KEGG" id="moy:CVS54_02370"/>
<dbReference type="SUPFAM" id="SSF51735">
    <property type="entry name" value="NAD(P)-binding Rossmann-fold domains"/>
    <property type="match status" value="1"/>
</dbReference>
<dbReference type="Proteomes" id="UP000274841">
    <property type="component" value="Chromosome"/>
</dbReference>
<dbReference type="KEGG" id="moy:CVS54_02400"/>
<proteinExistence type="predicted"/>
<name>A0A3S9WLQ2_9MICO</name>
<protein>
    <submittedName>
        <fullName evidence="5">dTDP-4-dehydro-6-deoxyglucose reductase</fullName>
        <ecNumber evidence="5">1.1.1.266</ecNumber>
    </submittedName>
</protein>
<dbReference type="EMBL" id="CP031422">
    <property type="protein sequence ID" value="AZS41025.1"/>
    <property type="molecule type" value="Genomic_DNA"/>
</dbReference>
<dbReference type="AlphaFoldDB" id="A0A3S9WLQ2"/>
<dbReference type="RefSeq" id="WP_052748824.1">
    <property type="nucleotide sequence ID" value="NZ_CP031422.1"/>
</dbReference>
<dbReference type="Pfam" id="PF01370">
    <property type="entry name" value="Epimerase"/>
    <property type="match status" value="1"/>
</dbReference>
<evidence type="ECO:0000256" key="2">
    <source>
        <dbReference type="ARBA" id="ARBA00023277"/>
    </source>
</evidence>
<evidence type="ECO:0000313" key="4">
    <source>
        <dbReference type="EMBL" id="AZS41025.1"/>
    </source>
</evidence>
<dbReference type="EMBL" id="CP031422">
    <property type="protein sequence ID" value="AZS41055.1"/>
    <property type="molecule type" value="Genomic_DNA"/>
</dbReference>
<gene>
    <name evidence="5" type="primary">fcf1_2</name>
    <name evidence="4" type="synonym">fcf1_1</name>
    <name evidence="4" type="ORF">CVS54_02370</name>
    <name evidence="5" type="ORF">CVS54_02400</name>
</gene>
<sequence length="307" mass="32420">MATADWVIGRGLLGSAIASQLGSTPFAASVNWADRTASENDLRAGLESFIAGADGEWSIYWCAGRGVTSTPRERMLAEGAVFSAFLDAVAELPEDVRARGRVFLASSVGGAYAGSSAPPFTEDTPTVPMSAYGETKLAMEQALRDQATAHGFRGFIARITNLYGPGQDLGKGQGLISVIVESYVTGRPVSIYVPLDTLRDYIYVDDCARVVLAAMSRMAAEPAGSVVTKIVGAMDALSIGALMGEMSRLRRKPVPIVTGQGDATGQAGDLRVRSIVWPELDAFVSTTVPEGLGNIYRAQLSQHILPS</sequence>
<dbReference type="InterPro" id="IPR036291">
    <property type="entry name" value="NAD(P)-bd_dom_sf"/>
</dbReference>
<dbReference type="GO" id="GO:0050573">
    <property type="term" value="F:dTDP-4-dehydro-6-deoxyglucose reductase activity"/>
    <property type="evidence" value="ECO:0007669"/>
    <property type="project" value="UniProtKB-EC"/>
</dbReference>
<evidence type="ECO:0000256" key="1">
    <source>
        <dbReference type="ARBA" id="ARBA00022857"/>
    </source>
</evidence>
<evidence type="ECO:0000259" key="3">
    <source>
        <dbReference type="Pfam" id="PF01370"/>
    </source>
</evidence>
<keyword evidence="5" id="KW-0560">Oxidoreductase</keyword>
<evidence type="ECO:0000313" key="5">
    <source>
        <dbReference type="EMBL" id="AZS41055.1"/>
    </source>
</evidence>
<feature type="domain" description="NAD-dependent epimerase/dehydratase" evidence="3">
    <location>
        <begin position="79"/>
        <end position="224"/>
    </location>
</feature>
<reference evidence="5 6" key="1">
    <citation type="submission" date="2018-08" db="EMBL/GenBank/DDBJ databases">
        <title>Microbacterium oxydans strain HG3.</title>
        <authorList>
            <person name="ORTET P."/>
        </authorList>
    </citation>
    <scope>NUCLEOTIDE SEQUENCE [LARGE SCALE GENOMIC DNA]</scope>
    <source>
        <strain evidence="5 6">HG3</strain>
    </source>
</reference>
<dbReference type="InterPro" id="IPR001509">
    <property type="entry name" value="Epimerase_deHydtase"/>
</dbReference>
<keyword evidence="1" id="KW-0521">NADP</keyword>
<dbReference type="PANTHER" id="PTHR43103:SF3">
    <property type="entry name" value="ADP-L-GLYCERO-D-MANNO-HEPTOSE-6-EPIMERASE"/>
    <property type="match status" value="1"/>
</dbReference>
<accession>A0A3S9WLQ2</accession>
<organism evidence="5 6">
    <name type="scientific">Microbacterium oxydans</name>
    <dbReference type="NCBI Taxonomy" id="82380"/>
    <lineage>
        <taxon>Bacteria</taxon>
        <taxon>Bacillati</taxon>
        <taxon>Actinomycetota</taxon>
        <taxon>Actinomycetes</taxon>
        <taxon>Micrococcales</taxon>
        <taxon>Microbacteriaceae</taxon>
        <taxon>Microbacterium</taxon>
    </lineage>
</organism>
<dbReference type="EC" id="1.1.1.266" evidence="5"/>